<reference evidence="2 3" key="1">
    <citation type="submission" date="2014-03" db="EMBL/GenBank/DDBJ databases">
        <title>Genomics of Bifidobacteria.</title>
        <authorList>
            <person name="Ventura M."/>
            <person name="Milani C."/>
            <person name="Lugli G.A."/>
        </authorList>
    </citation>
    <scope>NUCLEOTIDE SEQUENCE [LARGE SCALE GENOMIC DNA]</scope>
    <source>
        <strain evidence="2 3">DSM 23968</strain>
    </source>
</reference>
<name>A0A087DNS3_9BIFI</name>
<feature type="transmembrane region" description="Helical" evidence="1">
    <location>
        <begin position="372"/>
        <end position="392"/>
    </location>
</feature>
<dbReference type="RefSeq" id="WP_051922918.1">
    <property type="nucleotide sequence ID" value="NZ_JGZP01000013.1"/>
</dbReference>
<proteinExistence type="predicted"/>
<comment type="caution">
    <text evidence="2">The sequence shown here is derived from an EMBL/GenBank/DDBJ whole genome shotgun (WGS) entry which is preliminary data.</text>
</comment>
<feature type="transmembrane region" description="Helical" evidence="1">
    <location>
        <begin position="586"/>
        <end position="606"/>
    </location>
</feature>
<feature type="transmembrane region" description="Helical" evidence="1">
    <location>
        <begin position="344"/>
        <end position="366"/>
    </location>
</feature>
<feature type="transmembrane region" description="Helical" evidence="1">
    <location>
        <begin position="178"/>
        <end position="198"/>
    </location>
</feature>
<evidence type="ECO:0000313" key="3">
    <source>
        <dbReference type="Proteomes" id="UP000029004"/>
    </source>
</evidence>
<organism evidence="2 3">
    <name type="scientific">Bifidobacterium stellenboschense</name>
    <dbReference type="NCBI Taxonomy" id="762211"/>
    <lineage>
        <taxon>Bacteria</taxon>
        <taxon>Bacillati</taxon>
        <taxon>Actinomycetota</taxon>
        <taxon>Actinomycetes</taxon>
        <taxon>Bifidobacteriales</taxon>
        <taxon>Bifidobacteriaceae</taxon>
        <taxon>Bifidobacterium</taxon>
    </lineage>
</organism>
<protein>
    <recommendedName>
        <fullName evidence="4">Glycosyltransferase</fullName>
    </recommendedName>
</protein>
<evidence type="ECO:0000256" key="1">
    <source>
        <dbReference type="SAM" id="Phobius"/>
    </source>
</evidence>
<evidence type="ECO:0000313" key="2">
    <source>
        <dbReference type="EMBL" id="KFI97173.1"/>
    </source>
</evidence>
<accession>A0A087DNS3</accession>
<keyword evidence="1" id="KW-0472">Membrane</keyword>
<dbReference type="EMBL" id="JGZP01000013">
    <property type="protein sequence ID" value="KFI97173.1"/>
    <property type="molecule type" value="Genomic_DNA"/>
</dbReference>
<dbReference type="OrthoDB" id="2062742at2"/>
<feature type="transmembrane region" description="Helical" evidence="1">
    <location>
        <begin position="218"/>
        <end position="237"/>
    </location>
</feature>
<feature type="transmembrane region" description="Helical" evidence="1">
    <location>
        <begin position="449"/>
        <end position="476"/>
    </location>
</feature>
<sequence>MPHLPHPFAKGSRRRAAVAALVAVLVVLAVECVGFNLPFWRTLGASTDSASSTNAMGAGLERTDTGLLRVTDPTDAWIEVKADGTSDYARVDALEPKQDALRVIHLRVTFPAGANGTNSANGTNGTTATNATQSVSPWSPRSLFLKAHGTGVMRVWVEEAKGSVIPIEAVRANVRVPFSFSPARVALMLGVLLLAALWRPRSRLWRVALDPSNRRQRFAFAGLVTPFAVATAANVIWQMRYATPLTFHQPDGYTYDIDQYGHLADALLNGRVSLDLLVPDALAAAPDPYDVTTRSRLLAEGVSPIYWDYAFHDGHWYSYFGVVPAVVLFAPYRALTGRMLSSAAAVYLFMFIALVFIWLLTIRLIVRLAPRTSLAATSMMLLFVPLAANMPYLVYRTNFYSVPFAASLAFTAAGLWLWMGASTGKRPLNPADRWRMDGAPELSLPRLGLGAFLIAANFGCRPTFCLAALLGIPLFWPQIRAVVANLKARRVRVGHALRAPIVVLAAAAVPLAPLVWYNHARFGSFLEFGNDYQLTVTDMTAFRQPLAGVPAMVGYYLALPLRIVREFPFVALSPTPLAEWAFTEPMVGGLFVLCPPLLAALALPFLRRRFAASHLMPMMATALALALLITVFDASSAGLGWRYMGDFGWLFALAALPGLLRAVNGDGDGGDGDGCAPAPAGTRIVRIVVLVMFAVMVLVNVLCLFTIGRQDQMIVTRPDLFHDVMTWFTL</sequence>
<keyword evidence="1" id="KW-0812">Transmembrane</keyword>
<feature type="transmembrane region" description="Helical" evidence="1">
    <location>
        <begin position="618"/>
        <end position="641"/>
    </location>
</feature>
<dbReference type="AlphaFoldDB" id="A0A087DNS3"/>
<feature type="transmembrane region" description="Helical" evidence="1">
    <location>
        <begin position="687"/>
        <end position="707"/>
    </location>
</feature>
<dbReference type="Proteomes" id="UP000029004">
    <property type="component" value="Unassembled WGS sequence"/>
</dbReference>
<feature type="transmembrane region" description="Helical" evidence="1">
    <location>
        <begin position="497"/>
        <end position="517"/>
    </location>
</feature>
<gene>
    <name evidence="2" type="ORF">BSTEL_1725</name>
</gene>
<dbReference type="eggNOG" id="COG1807">
    <property type="taxonomic scope" value="Bacteria"/>
</dbReference>
<evidence type="ECO:0008006" key="4">
    <source>
        <dbReference type="Google" id="ProtNLM"/>
    </source>
</evidence>
<dbReference type="STRING" id="762211.BSTEL_1725"/>
<feature type="transmembrane region" description="Helical" evidence="1">
    <location>
        <begin position="399"/>
        <end position="419"/>
    </location>
</feature>
<keyword evidence="1" id="KW-1133">Transmembrane helix</keyword>
<keyword evidence="3" id="KW-1185">Reference proteome</keyword>